<dbReference type="Proteomes" id="UP000316726">
    <property type="component" value="Chromosome 12"/>
</dbReference>
<keyword evidence="4" id="KW-1185">Reference proteome</keyword>
<organism evidence="3 4">
    <name type="scientific">Chloropicon primus</name>
    <dbReference type="NCBI Taxonomy" id="1764295"/>
    <lineage>
        <taxon>Eukaryota</taxon>
        <taxon>Viridiplantae</taxon>
        <taxon>Chlorophyta</taxon>
        <taxon>Chloropicophyceae</taxon>
        <taxon>Chloropicales</taxon>
        <taxon>Chloropicaceae</taxon>
        <taxon>Chloropicon</taxon>
    </lineage>
</organism>
<sequence>MNSSLVEMQGFGGEKASSEDSDPATFEPNEDTFWKAVDRVSITVSSKRLVEDDGAEGETEDAQVKEVLRTHLSRKNRLFDILCFKRERGLPLFEVSSRMIRKKHPIIPMPNGEVAHAPHPALEPEHSLQEKGRVLTKISDLQGRCIVSLRPTLLYPMKGENSFVEAELAKDGQGNCCSQNRNRKTLGNYKNTGFCQYHVFGSEMGSEENWRVNGCKTVRGFNLQRNKGETKLRHMLCLEMDEGKVFLKWCTQCHLWKNLNEFCSGMMSNPEDPSPGIDTFCGNCYERQVKSREKQLQKRRNEKKSKMSSDAIQQGVGTGITQPSVPASVVEQAREVIEDAAQPHATQGVNGLPVAGNVTIGGVSAVVDAPKTPEISEQQKLNGEAVGNGAATTGEGGQLATTARSSLQHHAGSNCAKKKSKRKHSEVSPEEAKRLRAMQLEYLNSIPVTDFSFWYPNEQVFVEALDSVKVDKATLREYYESPNRVGDILFFPFDKIPDFVEENNPIPKRGNLSEIIERERSQGKVYHPNLRVSDNQKVCINSLGPVLMFPNLDQETGEKSWRFVATKSDSCCNVRSTSEAKKKLENYKFTGFCSDCVKGEGQASYQAWIDANCASIRGFNLNRKKVDHRLRHLLCLESKDGKVFLKWCTQCHTWKNFASYISPEKKCKLNTFCAICHRRQMVSRKMQSEARKPAKAVAPADNGVFHEANGNGSA</sequence>
<reference evidence="3 4" key="1">
    <citation type="submission" date="2018-07" db="EMBL/GenBank/DDBJ databases">
        <title>The complete nuclear genome of the prasinophyte Chloropicon primus (CCMP1205).</title>
        <authorList>
            <person name="Pombert J.-F."/>
            <person name="Otis C."/>
            <person name="Turmel M."/>
            <person name="Lemieux C."/>
        </authorList>
    </citation>
    <scope>NUCLEOTIDE SEQUENCE [LARGE SCALE GENOMIC DNA]</scope>
    <source>
        <strain evidence="3 4">CCMP1205</strain>
    </source>
</reference>
<feature type="region of interest" description="Disordered" evidence="1">
    <location>
        <begin position="687"/>
        <end position="714"/>
    </location>
</feature>
<name>A0A5B8MX11_9CHLO</name>
<reference evidence="2" key="2">
    <citation type="submission" date="2021-01" db="EMBL/GenBank/DDBJ databases">
        <authorList>
            <person name="Corre E."/>
            <person name="Pelletier E."/>
            <person name="Niang G."/>
            <person name="Scheremetjew M."/>
            <person name="Finn R."/>
            <person name="Kale V."/>
            <person name="Holt S."/>
            <person name="Cochrane G."/>
            <person name="Meng A."/>
            <person name="Brown T."/>
            <person name="Cohen L."/>
        </authorList>
    </citation>
    <scope>NUCLEOTIDE SEQUENCE</scope>
    <source>
        <strain evidence="2">CCMP1205</strain>
    </source>
</reference>
<protein>
    <submittedName>
        <fullName evidence="3">Uncharacterized protein</fullName>
    </submittedName>
</protein>
<dbReference type="EMBL" id="CP031045">
    <property type="protein sequence ID" value="QDZ24000.1"/>
    <property type="molecule type" value="Genomic_DNA"/>
</dbReference>
<dbReference type="AlphaFoldDB" id="A0A5B8MX11"/>
<evidence type="ECO:0000313" key="3">
    <source>
        <dbReference type="EMBL" id="QDZ24000.1"/>
    </source>
</evidence>
<evidence type="ECO:0000313" key="2">
    <source>
        <dbReference type="EMBL" id="CAD9712595.1"/>
    </source>
</evidence>
<accession>A0A5B8MX11</accession>
<feature type="region of interest" description="Disordered" evidence="1">
    <location>
        <begin position="406"/>
        <end position="429"/>
    </location>
</feature>
<gene>
    <name evidence="3" type="ORF">A3770_12p65180</name>
    <name evidence="2" type="ORF">CPRI1469_LOCUS1436</name>
</gene>
<feature type="region of interest" description="Disordered" evidence="1">
    <location>
        <begin position="292"/>
        <end position="322"/>
    </location>
</feature>
<feature type="region of interest" description="Disordered" evidence="1">
    <location>
        <begin position="1"/>
        <end position="30"/>
    </location>
</feature>
<evidence type="ECO:0000256" key="1">
    <source>
        <dbReference type="SAM" id="MobiDB-lite"/>
    </source>
</evidence>
<proteinExistence type="predicted"/>
<evidence type="ECO:0000313" key="4">
    <source>
        <dbReference type="Proteomes" id="UP000316726"/>
    </source>
</evidence>
<dbReference type="EMBL" id="HBHL01002436">
    <property type="protein sequence ID" value="CAD9712595.1"/>
    <property type="molecule type" value="Transcribed_RNA"/>
</dbReference>